<dbReference type="RefSeq" id="WP_071016899.1">
    <property type="nucleotide sequence ID" value="NZ_CP017755.1"/>
</dbReference>
<dbReference type="InterPro" id="IPR009926">
    <property type="entry name" value="T3SS_YcgR_PilZN"/>
</dbReference>
<dbReference type="InterPro" id="IPR009875">
    <property type="entry name" value="PilZ_domain"/>
</dbReference>
<evidence type="ECO:0000259" key="3">
    <source>
        <dbReference type="Pfam" id="PF07317"/>
    </source>
</evidence>
<evidence type="ECO:0008006" key="6">
    <source>
        <dbReference type="Google" id="ProtNLM"/>
    </source>
</evidence>
<dbReference type="SUPFAM" id="SSF141371">
    <property type="entry name" value="PilZ domain-like"/>
    <property type="match status" value="1"/>
</dbReference>
<dbReference type="Proteomes" id="UP000177515">
    <property type="component" value="Chromosome 2"/>
</dbReference>
<evidence type="ECO:0000313" key="4">
    <source>
        <dbReference type="EMBL" id="AOZ08704.1"/>
    </source>
</evidence>
<reference evidence="4 5" key="1">
    <citation type="submission" date="2016-10" db="EMBL/GenBank/DDBJ databases">
        <title>Complete genome sequences of three Cupriavidus strains isolated from various Malaysian environments.</title>
        <authorList>
            <person name="Abdullah A.A.-A."/>
            <person name="Shafie N.A.H."/>
            <person name="Lau N.S."/>
        </authorList>
    </citation>
    <scope>NUCLEOTIDE SEQUENCE [LARGE SCALE GENOMIC DNA]</scope>
    <source>
        <strain evidence="4 5">USMAA1020</strain>
    </source>
</reference>
<dbReference type="EMBL" id="CP017755">
    <property type="protein sequence ID" value="AOZ08704.1"/>
    <property type="molecule type" value="Genomic_DNA"/>
</dbReference>
<gene>
    <name evidence="4" type="ORF">BKK80_22530</name>
</gene>
<feature type="region of interest" description="Disordered" evidence="1">
    <location>
        <begin position="1"/>
        <end position="23"/>
    </location>
</feature>
<feature type="domain" description="PilZ" evidence="2">
    <location>
        <begin position="134"/>
        <end position="246"/>
    </location>
</feature>
<evidence type="ECO:0000259" key="2">
    <source>
        <dbReference type="Pfam" id="PF07238"/>
    </source>
</evidence>
<dbReference type="Pfam" id="PF07238">
    <property type="entry name" value="PilZ"/>
    <property type="match status" value="1"/>
</dbReference>
<accession>A0ABM6FAH7</accession>
<dbReference type="Gene3D" id="2.40.10.220">
    <property type="entry name" value="predicted glycosyltransferase like domains"/>
    <property type="match status" value="1"/>
</dbReference>
<evidence type="ECO:0000313" key="5">
    <source>
        <dbReference type="Proteomes" id="UP000177515"/>
    </source>
</evidence>
<feature type="domain" description="Type III secretion system flagellar brake protein YcgR PilZN" evidence="3">
    <location>
        <begin position="32"/>
        <end position="130"/>
    </location>
</feature>
<keyword evidence="5" id="KW-1185">Reference proteome</keyword>
<proteinExistence type="predicted"/>
<sequence length="255" mass="27987">MDHPDPSQGHGADAEAQADSLPAAGRESALDPARISLALQDLAWLQCRGQLLGRGGAAMSTILLGVDPVARLFFFEGCRTPAEQDFLLASGEVRFSARLRDVPIGFPILNPRTVRYRGGLACAAEFPTRLDFDERREQPRVQIAPEYNFSCTLPARDGRVQRLGIDNLSQTGVGLRSSAAQQDVLPTGTVVERCELHFGVHGMMEATLQATGHGIIRRHALVQHLVGCRFLALDPAQRTFLQRLVYRFETAGREM</sequence>
<name>A0ABM6FAH7_9BURK</name>
<evidence type="ECO:0000256" key="1">
    <source>
        <dbReference type="SAM" id="MobiDB-lite"/>
    </source>
</evidence>
<organism evidence="4 5">
    <name type="scientific">Cupriavidus malaysiensis</name>
    <dbReference type="NCBI Taxonomy" id="367825"/>
    <lineage>
        <taxon>Bacteria</taxon>
        <taxon>Pseudomonadati</taxon>
        <taxon>Pseudomonadota</taxon>
        <taxon>Betaproteobacteria</taxon>
        <taxon>Burkholderiales</taxon>
        <taxon>Burkholderiaceae</taxon>
        <taxon>Cupriavidus</taxon>
    </lineage>
</organism>
<dbReference type="Pfam" id="PF07317">
    <property type="entry name" value="PilZN"/>
    <property type="match status" value="1"/>
</dbReference>
<protein>
    <recommendedName>
        <fullName evidence="6">Cyclic di-GMP binding protein YcgR</fullName>
    </recommendedName>
</protein>